<protein>
    <submittedName>
        <fullName evidence="8">4Fe-4S dicluster domain-containing protein</fullName>
    </submittedName>
</protein>
<dbReference type="PROSITE" id="PS51379">
    <property type="entry name" value="4FE4S_FER_2"/>
    <property type="match status" value="2"/>
</dbReference>
<evidence type="ECO:0000313" key="8">
    <source>
        <dbReference type="EMBL" id="RDY30087.1"/>
    </source>
</evidence>
<evidence type="ECO:0000259" key="7">
    <source>
        <dbReference type="PROSITE" id="PS51379"/>
    </source>
</evidence>
<evidence type="ECO:0000256" key="4">
    <source>
        <dbReference type="ARBA" id="ARBA00022982"/>
    </source>
</evidence>
<evidence type="ECO:0000256" key="1">
    <source>
        <dbReference type="ARBA" id="ARBA00022448"/>
    </source>
</evidence>
<dbReference type="InterPro" id="IPR051684">
    <property type="entry name" value="Electron_Trans/Redox"/>
</dbReference>
<dbReference type="PROSITE" id="PS00198">
    <property type="entry name" value="4FE4S_FER_1"/>
    <property type="match status" value="2"/>
</dbReference>
<proteinExistence type="predicted"/>
<keyword evidence="3" id="KW-0479">Metal-binding</keyword>
<feature type="domain" description="4Fe-4S ferredoxin-type" evidence="7">
    <location>
        <begin position="56"/>
        <end position="82"/>
    </location>
</feature>
<dbReference type="InterPro" id="IPR017896">
    <property type="entry name" value="4Fe4S_Fe-S-bd"/>
</dbReference>
<organism evidence="8 9">
    <name type="scientific">Lachnotalea glycerini</name>
    <dbReference type="NCBI Taxonomy" id="1763509"/>
    <lineage>
        <taxon>Bacteria</taxon>
        <taxon>Bacillati</taxon>
        <taxon>Bacillota</taxon>
        <taxon>Clostridia</taxon>
        <taxon>Lachnospirales</taxon>
        <taxon>Lachnospiraceae</taxon>
        <taxon>Lachnotalea</taxon>
    </lineage>
</organism>
<evidence type="ECO:0000256" key="6">
    <source>
        <dbReference type="ARBA" id="ARBA00023014"/>
    </source>
</evidence>
<keyword evidence="2" id="KW-0004">4Fe-4S</keyword>
<dbReference type="OrthoDB" id="9806398at2"/>
<dbReference type="Pfam" id="PF13746">
    <property type="entry name" value="Fer4_18"/>
    <property type="match status" value="1"/>
</dbReference>
<evidence type="ECO:0000256" key="2">
    <source>
        <dbReference type="ARBA" id="ARBA00022485"/>
    </source>
</evidence>
<dbReference type="EMBL" id="NOKA02000049">
    <property type="protein sequence ID" value="RDY30087.1"/>
    <property type="molecule type" value="Genomic_DNA"/>
</dbReference>
<dbReference type="PANTHER" id="PTHR30176:SF3">
    <property type="entry name" value="FERREDOXIN-TYPE PROTEIN NAPH"/>
    <property type="match status" value="1"/>
</dbReference>
<accession>A0A371JBP6</accession>
<name>A0A371JBP6_9FIRM</name>
<gene>
    <name evidence="8" type="ORF">CG710_016495</name>
</gene>
<dbReference type="SUPFAM" id="SSF54862">
    <property type="entry name" value="4Fe-4S ferredoxins"/>
    <property type="match status" value="1"/>
</dbReference>
<dbReference type="GO" id="GO:0051539">
    <property type="term" value="F:4 iron, 4 sulfur cluster binding"/>
    <property type="evidence" value="ECO:0007669"/>
    <property type="project" value="UniProtKB-KW"/>
</dbReference>
<evidence type="ECO:0000256" key="3">
    <source>
        <dbReference type="ARBA" id="ARBA00022723"/>
    </source>
</evidence>
<dbReference type="Proteomes" id="UP000216411">
    <property type="component" value="Unassembled WGS sequence"/>
</dbReference>
<sequence>MINDKVGIVIGEKIADFLHIPRFRLKADNNDCISCKQCNRICPMGLDVLEMVKSGQMDSTECISCLECVDSCPKKIITCGIQHK</sequence>
<reference evidence="8 9" key="1">
    <citation type="journal article" date="2017" name="Genome Announc.">
        <title>Draft Genome Sequence of a Sporulating and Motile Strain of Lachnotalea glycerini Isolated from Water in Quebec City, Canada.</title>
        <authorList>
            <person name="Maheux A.F."/>
            <person name="Boudreau D.K."/>
            <person name="Berube E."/>
            <person name="Boissinot M."/>
            <person name="Raymond F."/>
            <person name="Brodeur S."/>
            <person name="Corbeil J."/>
            <person name="Isabel S."/>
            <person name="Omar R.F."/>
            <person name="Bergeron M.G."/>
        </authorList>
    </citation>
    <scope>NUCLEOTIDE SEQUENCE [LARGE SCALE GENOMIC DNA]</scope>
    <source>
        <strain evidence="8 9">CCRI-19302</strain>
    </source>
</reference>
<dbReference type="GO" id="GO:0046872">
    <property type="term" value="F:metal ion binding"/>
    <property type="evidence" value="ECO:0007669"/>
    <property type="project" value="UniProtKB-KW"/>
</dbReference>
<dbReference type="InterPro" id="IPR017900">
    <property type="entry name" value="4Fe4S_Fe_S_CS"/>
</dbReference>
<dbReference type="Gene3D" id="3.30.70.20">
    <property type="match status" value="1"/>
</dbReference>
<evidence type="ECO:0000313" key="9">
    <source>
        <dbReference type="Proteomes" id="UP000216411"/>
    </source>
</evidence>
<dbReference type="GO" id="GO:0005886">
    <property type="term" value="C:plasma membrane"/>
    <property type="evidence" value="ECO:0007669"/>
    <property type="project" value="TreeGrafter"/>
</dbReference>
<feature type="domain" description="4Fe-4S ferredoxin-type" evidence="7">
    <location>
        <begin position="23"/>
        <end position="54"/>
    </location>
</feature>
<keyword evidence="1" id="KW-0813">Transport</keyword>
<keyword evidence="5" id="KW-0408">Iron</keyword>
<dbReference type="PANTHER" id="PTHR30176">
    <property type="entry name" value="FERREDOXIN-TYPE PROTEIN NAPH"/>
    <property type="match status" value="1"/>
</dbReference>
<dbReference type="AlphaFoldDB" id="A0A371JBP6"/>
<keyword evidence="6" id="KW-0411">Iron-sulfur</keyword>
<evidence type="ECO:0000256" key="5">
    <source>
        <dbReference type="ARBA" id="ARBA00023004"/>
    </source>
</evidence>
<comment type="caution">
    <text evidence="8">The sequence shown here is derived from an EMBL/GenBank/DDBJ whole genome shotgun (WGS) entry which is preliminary data.</text>
</comment>
<keyword evidence="9" id="KW-1185">Reference proteome</keyword>
<keyword evidence="4" id="KW-0249">Electron transport</keyword>